<comment type="similarity">
    <text evidence="3">Belongs to the DNA2/NAM7 helicase family.</text>
</comment>
<dbReference type="GO" id="GO:0006281">
    <property type="term" value="P:DNA repair"/>
    <property type="evidence" value="ECO:0007669"/>
    <property type="project" value="UniProtKB-KW"/>
</dbReference>
<keyword evidence="7" id="KW-0235">DNA replication</keyword>
<evidence type="ECO:0000256" key="16">
    <source>
        <dbReference type="ARBA" id="ARBA00023004"/>
    </source>
</evidence>
<dbReference type="Proteomes" id="UP000076154">
    <property type="component" value="Unassembled WGS sequence"/>
</dbReference>
<keyword evidence="21" id="KW-0511">Multifunctional enzyme</keyword>
<dbReference type="EMBL" id="LUEZ02000009">
    <property type="protein sequence ID" value="RDB29779.1"/>
    <property type="molecule type" value="Genomic_DNA"/>
</dbReference>
<dbReference type="GO" id="GO:0005524">
    <property type="term" value="F:ATP binding"/>
    <property type="evidence" value="ECO:0007669"/>
    <property type="project" value="UniProtKB-KW"/>
</dbReference>
<evidence type="ECO:0000256" key="2">
    <source>
        <dbReference type="ARBA" id="ARBA00004123"/>
    </source>
</evidence>
<keyword evidence="20" id="KW-0539">Nucleus</keyword>
<keyword evidence="9" id="KW-0479">Metal-binding</keyword>
<dbReference type="InterPro" id="IPR014808">
    <property type="entry name" value="DNA_replication_fac_Dna2_N"/>
</dbReference>
<keyword evidence="12" id="KW-0227">DNA damage</keyword>
<dbReference type="InterPro" id="IPR041677">
    <property type="entry name" value="DNA2/NAM7_AAA_11"/>
</dbReference>
<gene>
    <name evidence="27" type="primary">dna2</name>
    <name evidence="27" type="ORF">Hypma_013850</name>
</gene>
<evidence type="ECO:0000256" key="7">
    <source>
        <dbReference type="ARBA" id="ARBA00022705"/>
    </source>
</evidence>
<keyword evidence="14 27" id="KW-0347">Helicase</keyword>
<dbReference type="FunFam" id="3.40.50.300:FF:000789">
    <property type="entry name" value="DNA replication ATP-dependent helicase/nuclease DNA2"/>
    <property type="match status" value="1"/>
</dbReference>
<feature type="domain" description="DNA2/NAM7 helicase helicase" evidence="25">
    <location>
        <begin position="832"/>
        <end position="897"/>
    </location>
</feature>
<dbReference type="GO" id="GO:0006260">
    <property type="term" value="P:DNA replication"/>
    <property type="evidence" value="ECO:0007669"/>
    <property type="project" value="UniProtKB-KW"/>
</dbReference>
<evidence type="ECO:0000256" key="19">
    <source>
        <dbReference type="ARBA" id="ARBA00023204"/>
    </source>
</evidence>
<dbReference type="PANTHER" id="PTHR43788:SF8">
    <property type="entry name" value="DNA-BINDING PROTEIN SMUBP-2"/>
    <property type="match status" value="1"/>
</dbReference>
<dbReference type="FunFam" id="3.40.50.300:FF:001170">
    <property type="entry name" value="DNA replication helicase Dna2"/>
    <property type="match status" value="1"/>
</dbReference>
<feature type="compositionally biased region" description="Basic residues" evidence="23">
    <location>
        <begin position="40"/>
        <end position="53"/>
    </location>
</feature>
<feature type="region of interest" description="Disordered" evidence="23">
    <location>
        <begin position="25"/>
        <end position="71"/>
    </location>
</feature>
<evidence type="ECO:0000256" key="15">
    <source>
        <dbReference type="ARBA" id="ARBA00022840"/>
    </source>
</evidence>
<evidence type="ECO:0000256" key="14">
    <source>
        <dbReference type="ARBA" id="ARBA00022806"/>
    </source>
</evidence>
<dbReference type="Gene3D" id="3.40.50.300">
    <property type="entry name" value="P-loop containing nucleotide triphosphate hydrolases"/>
    <property type="match status" value="2"/>
</dbReference>
<evidence type="ECO:0000256" key="5">
    <source>
        <dbReference type="ARBA" id="ARBA00021516"/>
    </source>
</evidence>
<evidence type="ECO:0000256" key="8">
    <source>
        <dbReference type="ARBA" id="ARBA00022722"/>
    </source>
</evidence>
<organism evidence="27 28">
    <name type="scientific">Hypsizygus marmoreus</name>
    <name type="common">White beech mushroom</name>
    <name type="synonym">Agaricus marmoreus</name>
    <dbReference type="NCBI Taxonomy" id="39966"/>
    <lineage>
        <taxon>Eukaryota</taxon>
        <taxon>Fungi</taxon>
        <taxon>Dikarya</taxon>
        <taxon>Basidiomycota</taxon>
        <taxon>Agaricomycotina</taxon>
        <taxon>Agaricomycetes</taxon>
        <taxon>Agaricomycetidae</taxon>
        <taxon>Agaricales</taxon>
        <taxon>Tricholomatineae</taxon>
        <taxon>Lyophyllaceae</taxon>
        <taxon>Hypsizygus</taxon>
    </lineage>
</organism>
<evidence type="ECO:0000313" key="27">
    <source>
        <dbReference type="EMBL" id="RDB29779.1"/>
    </source>
</evidence>
<dbReference type="InterPro" id="IPR011604">
    <property type="entry name" value="PDDEXK-like_dom_sf"/>
</dbReference>
<dbReference type="GO" id="GO:0005634">
    <property type="term" value="C:nucleus"/>
    <property type="evidence" value="ECO:0007669"/>
    <property type="project" value="UniProtKB-SubCell"/>
</dbReference>
<evidence type="ECO:0000256" key="23">
    <source>
        <dbReference type="SAM" id="MobiDB-lite"/>
    </source>
</evidence>
<dbReference type="STRING" id="39966.A0A369K569"/>
<dbReference type="InterPro" id="IPR047187">
    <property type="entry name" value="SF1_C_Upf1"/>
</dbReference>
<comment type="catalytic activity">
    <reaction evidence="22">
        <text>ATP + H2O = ADP + phosphate + H(+)</text>
        <dbReference type="Rhea" id="RHEA:13065"/>
        <dbReference type="ChEBI" id="CHEBI:15377"/>
        <dbReference type="ChEBI" id="CHEBI:15378"/>
        <dbReference type="ChEBI" id="CHEBI:30616"/>
        <dbReference type="ChEBI" id="CHEBI:43474"/>
        <dbReference type="ChEBI" id="CHEBI:456216"/>
        <dbReference type="EC" id="3.6.4.12"/>
    </reaction>
</comment>
<feature type="domain" description="DNA2/NAM7 helicase helicase" evidence="25">
    <location>
        <begin position="730"/>
        <end position="823"/>
    </location>
</feature>
<dbReference type="GO" id="GO:0046872">
    <property type="term" value="F:metal ion binding"/>
    <property type="evidence" value="ECO:0007669"/>
    <property type="project" value="UniProtKB-KW"/>
</dbReference>
<evidence type="ECO:0000256" key="9">
    <source>
        <dbReference type="ARBA" id="ARBA00022723"/>
    </source>
</evidence>
<proteinExistence type="inferred from homology"/>
<keyword evidence="19" id="KW-0234">DNA repair</keyword>
<evidence type="ECO:0000256" key="1">
    <source>
        <dbReference type="ARBA" id="ARBA00001966"/>
    </source>
</evidence>
<dbReference type="SUPFAM" id="SSF52540">
    <property type="entry name" value="P-loop containing nucleoside triphosphate hydrolases"/>
    <property type="match status" value="1"/>
</dbReference>
<keyword evidence="11" id="KW-0255">Endonuclease</keyword>
<evidence type="ECO:0000256" key="22">
    <source>
        <dbReference type="ARBA" id="ARBA00047995"/>
    </source>
</evidence>
<dbReference type="InterPro" id="IPR026851">
    <property type="entry name" value="Dna2/JHS1_DEXXQ-box"/>
</dbReference>
<dbReference type="GO" id="GO:0003677">
    <property type="term" value="F:DNA binding"/>
    <property type="evidence" value="ECO:0007669"/>
    <property type="project" value="UniProtKB-KW"/>
</dbReference>
<dbReference type="Pfam" id="PF13086">
    <property type="entry name" value="AAA_11"/>
    <property type="match status" value="2"/>
</dbReference>
<dbReference type="CDD" id="cd18808">
    <property type="entry name" value="SF1_C_Upf1"/>
    <property type="match status" value="1"/>
</dbReference>
<dbReference type="FunCoup" id="A0A369K569">
    <property type="interactions" value="372"/>
</dbReference>
<evidence type="ECO:0000259" key="24">
    <source>
        <dbReference type="Pfam" id="PF08696"/>
    </source>
</evidence>
<dbReference type="AlphaFoldDB" id="A0A369K569"/>
<keyword evidence="16" id="KW-0408">Iron</keyword>
<comment type="cofactor">
    <cofactor evidence="1">
        <name>[4Fe-4S] cluster</name>
        <dbReference type="ChEBI" id="CHEBI:49883"/>
    </cofactor>
</comment>
<dbReference type="InterPro" id="IPR027417">
    <property type="entry name" value="P-loop_NTPase"/>
</dbReference>
<dbReference type="GO" id="GO:0043139">
    <property type="term" value="F:5'-3' DNA helicase activity"/>
    <property type="evidence" value="ECO:0007669"/>
    <property type="project" value="TreeGrafter"/>
</dbReference>
<keyword evidence="10" id="KW-0547">Nucleotide-binding</keyword>
<evidence type="ECO:0000259" key="25">
    <source>
        <dbReference type="Pfam" id="PF13086"/>
    </source>
</evidence>
<evidence type="ECO:0000256" key="10">
    <source>
        <dbReference type="ARBA" id="ARBA00022741"/>
    </source>
</evidence>
<evidence type="ECO:0000259" key="26">
    <source>
        <dbReference type="Pfam" id="PF13087"/>
    </source>
</evidence>
<dbReference type="PANTHER" id="PTHR43788">
    <property type="entry name" value="DNA2/NAM7 HELICASE FAMILY MEMBER"/>
    <property type="match status" value="1"/>
</dbReference>
<dbReference type="GO" id="GO:0016887">
    <property type="term" value="F:ATP hydrolysis activity"/>
    <property type="evidence" value="ECO:0007669"/>
    <property type="project" value="RHEA"/>
</dbReference>
<name>A0A369K569_HYPMA</name>
<dbReference type="Pfam" id="PF13087">
    <property type="entry name" value="AAA_12"/>
    <property type="match status" value="1"/>
</dbReference>
<feature type="compositionally biased region" description="Polar residues" evidence="23">
    <location>
        <begin position="26"/>
        <end position="35"/>
    </location>
</feature>
<keyword evidence="13" id="KW-0378">Hydrolase</keyword>
<dbReference type="GO" id="GO:0017116">
    <property type="term" value="F:single-stranded DNA helicase activity"/>
    <property type="evidence" value="ECO:0007669"/>
    <property type="project" value="InterPro"/>
</dbReference>
<accession>A0A369K569</accession>
<dbReference type="CDD" id="cd18041">
    <property type="entry name" value="DEXXQc_DNA2"/>
    <property type="match status" value="1"/>
</dbReference>
<evidence type="ECO:0000313" key="28">
    <source>
        <dbReference type="Proteomes" id="UP000076154"/>
    </source>
</evidence>
<dbReference type="InParanoid" id="A0A369K569"/>
<dbReference type="OrthoDB" id="6513042at2759"/>
<evidence type="ECO:0000256" key="21">
    <source>
        <dbReference type="ARBA" id="ARBA00023268"/>
    </source>
</evidence>
<evidence type="ECO:0000256" key="13">
    <source>
        <dbReference type="ARBA" id="ARBA00022801"/>
    </source>
</evidence>
<protein>
    <recommendedName>
        <fullName evidence="5">DNA replication ATP-dependent helicase/nuclease DNA2</fullName>
        <ecNumber evidence="4">3.6.4.12</ecNumber>
    </recommendedName>
</protein>
<comment type="subcellular location">
    <subcellularLocation>
        <location evidence="2">Nucleus</location>
    </subcellularLocation>
</comment>
<dbReference type="EC" id="3.6.4.12" evidence="4"/>
<evidence type="ECO:0000256" key="20">
    <source>
        <dbReference type="ARBA" id="ARBA00023242"/>
    </source>
</evidence>
<dbReference type="CDD" id="cd22318">
    <property type="entry name" value="DNA2_N-like"/>
    <property type="match status" value="1"/>
</dbReference>
<evidence type="ECO:0000256" key="6">
    <source>
        <dbReference type="ARBA" id="ARBA00022485"/>
    </source>
</evidence>
<evidence type="ECO:0000256" key="12">
    <source>
        <dbReference type="ARBA" id="ARBA00022763"/>
    </source>
</evidence>
<feature type="domain" description="DNA replication factor Dna2 N-terminal" evidence="24">
    <location>
        <begin position="151"/>
        <end position="362"/>
    </location>
</feature>
<evidence type="ECO:0000256" key="11">
    <source>
        <dbReference type="ARBA" id="ARBA00022759"/>
    </source>
</evidence>
<reference evidence="27" key="1">
    <citation type="submission" date="2018-04" db="EMBL/GenBank/DDBJ databases">
        <title>Whole genome sequencing of Hypsizygus marmoreus.</title>
        <authorList>
            <person name="Choi I.-G."/>
            <person name="Min B."/>
            <person name="Kim J.-G."/>
            <person name="Kim S."/>
            <person name="Oh Y.-L."/>
            <person name="Kong W.-S."/>
            <person name="Park H."/>
            <person name="Jeong J."/>
            <person name="Song E.-S."/>
        </authorList>
    </citation>
    <scope>NUCLEOTIDE SEQUENCE [LARGE SCALE GENOMIC DNA]</scope>
    <source>
        <strain evidence="27">51987-8</strain>
    </source>
</reference>
<evidence type="ECO:0000256" key="3">
    <source>
        <dbReference type="ARBA" id="ARBA00007913"/>
    </source>
</evidence>
<evidence type="ECO:0000256" key="18">
    <source>
        <dbReference type="ARBA" id="ARBA00023125"/>
    </source>
</evidence>
<dbReference type="GO" id="GO:0051539">
    <property type="term" value="F:4 iron, 4 sulfur cluster binding"/>
    <property type="evidence" value="ECO:0007669"/>
    <property type="project" value="UniProtKB-KW"/>
</dbReference>
<keyword evidence="6" id="KW-0004">4Fe-4S</keyword>
<dbReference type="Gene3D" id="3.90.320.10">
    <property type="match status" value="1"/>
</dbReference>
<dbReference type="InterPro" id="IPR050534">
    <property type="entry name" value="Coronavir_polyprotein_1ab"/>
</dbReference>
<keyword evidence="28" id="KW-1185">Reference proteome</keyword>
<sequence>MPPATHSANDEAAFMADLLVDMDDSFWNSAPTPDSSPRKPPSRHLSTPRRPKTRDKPSKSSTLDVPSPSKVFSAEGFDMTELLEGAEDWDWDDTMSDIVTPKKSPRKHKTIIPKATPYVPETCTRCTVESISESEHDKYYQKTLIVKVDPGEERRSVVLREDWTATDIRRGDTINILGTFTLITPSTSSVTSTITITSKSNLLIHHPDVLLTATSLSNAPQCRRKPLLSNLVRSSSDTTPALVWGNMLHEVMQSCLSEGRWEPTFMEEKIDDVILKGLNELIKIDVSIDQAKREVINRAKGLLAFSQRYISDFPKPSAVLTNTRAAHNQGNSLLAISELLDVEEDIWSPVYGIKGKLDATVNTVISDPNPPFTQPILSAGPKPFEIKTGRAIAGMEHRAQTMLYTLLAAERYGVEVPAGLLYYTQSDEVVRVPAGRNEVRGLIVARNEMAGYMMRRNEKSGNEEAAFEPFLPPTIDDERVCKRCYALDTCMLYRKAIENVVDTSSPIADTYELKTSHLTPIQTSFFQKWEALISLEEQDLVRFKKELWTMGAAERENKGRCFSSMTLDTSFRSSSPKTSTTTDNKIHRFTYRFVRIQTNGTTPSLLNGHINIGDAVTVSVEPGLLALARGFIIDLMPTDVVIGVDHKLCTDSIAKRLARGASSSPSSEIVFRIDKDELFGGMGRIRDNLAQLFYADGDIRRLKLVVDLQFPVFDEEPLLLPPALSRFAAHLNTNQQQAMTKVLSAQDYALILGMPGTGKTTVIAAIIKTLVAMGKTVLLTSYTHSAVDTILSKLLDADFSILRLGNIDKIHPDVQKFTLANRRTATTIEQLQHQLMTPPVVATTCLSIDHALFSRRKFDYCIVDEASQITLPTCLGPLRYADKFVLVGDHFQLPPLVRNRAARKGGLDVSLFRRLSDAHPHAVVDLAYQYRMNEDIMLLSNKLIYGDRLRCGSEAIAHRSLVLSDRTFLKTLHSGTSCQANGCWIEVLMSESCKAVFVDTDDIPARDSRVGDLVQNEIEADLVRQITETMLRSGVREEQIGVLSLYRQQVKLLTHLLHARKGIEILTADRSQGRDKDCIIISMVRSNDSGSIGDLVKDWRRMNVSFTRARSKLIIIGSRKTLQGAALLSEFFNLMDSRGWTLRLLPNAHRVHAALSSPPATPNKRPADEIDECIVGKENLVGVGRQLKKVKVTAELGLLRGRPILRDVVNGDV</sequence>
<evidence type="ECO:0000256" key="17">
    <source>
        <dbReference type="ARBA" id="ARBA00023014"/>
    </source>
</evidence>
<keyword evidence="17" id="KW-0411">Iron-sulfur</keyword>
<evidence type="ECO:0000256" key="4">
    <source>
        <dbReference type="ARBA" id="ARBA00012551"/>
    </source>
</evidence>
<dbReference type="Pfam" id="PF08696">
    <property type="entry name" value="Dna2"/>
    <property type="match status" value="1"/>
</dbReference>
<dbReference type="GO" id="GO:0004519">
    <property type="term" value="F:endonuclease activity"/>
    <property type="evidence" value="ECO:0007669"/>
    <property type="project" value="UniProtKB-KW"/>
</dbReference>
<comment type="caution">
    <text evidence="27">The sequence shown here is derived from an EMBL/GenBank/DDBJ whole genome shotgun (WGS) entry which is preliminary data.</text>
</comment>
<keyword evidence="18" id="KW-0238">DNA-binding</keyword>
<feature type="domain" description="DNA2/NAM7 helicase-like C-terminal" evidence="26">
    <location>
        <begin position="907"/>
        <end position="1119"/>
    </location>
</feature>
<dbReference type="InterPro" id="IPR041679">
    <property type="entry name" value="DNA2/NAM7-like_C"/>
</dbReference>
<keyword evidence="15" id="KW-0067">ATP-binding</keyword>
<keyword evidence="8" id="KW-0540">Nuclease</keyword>